<keyword evidence="3" id="KW-0732">Signal</keyword>
<feature type="domain" description="ADAMTS/ADAMTS-like Spacer 1" evidence="6">
    <location>
        <begin position="273"/>
        <end position="348"/>
    </location>
</feature>
<evidence type="ECO:0000256" key="2">
    <source>
        <dbReference type="ARBA" id="ARBA00022525"/>
    </source>
</evidence>
<dbReference type="GO" id="GO:0005576">
    <property type="term" value="C:extracellular region"/>
    <property type="evidence" value="ECO:0007669"/>
    <property type="project" value="UniProtKB-SubCell"/>
</dbReference>
<organism evidence="7 8">
    <name type="scientific">Triplophysa rosa</name>
    <name type="common">Cave loach</name>
    <dbReference type="NCBI Taxonomy" id="992332"/>
    <lineage>
        <taxon>Eukaryota</taxon>
        <taxon>Metazoa</taxon>
        <taxon>Chordata</taxon>
        <taxon>Craniata</taxon>
        <taxon>Vertebrata</taxon>
        <taxon>Euteleostomi</taxon>
        <taxon>Actinopterygii</taxon>
        <taxon>Neopterygii</taxon>
        <taxon>Teleostei</taxon>
        <taxon>Ostariophysi</taxon>
        <taxon>Cypriniformes</taxon>
        <taxon>Nemacheilidae</taxon>
        <taxon>Triplophysa</taxon>
    </lineage>
</organism>
<dbReference type="InterPro" id="IPR000884">
    <property type="entry name" value="TSP1_rpt"/>
</dbReference>
<gene>
    <name evidence="7" type="ORF">IRJ41_006014</name>
</gene>
<evidence type="ECO:0000256" key="1">
    <source>
        <dbReference type="ARBA" id="ARBA00004613"/>
    </source>
</evidence>
<protein>
    <submittedName>
        <fullName evidence="7">Thrombospondin type-1 domain-containing protein 4</fullName>
    </submittedName>
</protein>
<dbReference type="Pfam" id="PF19030">
    <property type="entry name" value="TSP1_ADAMTS"/>
    <property type="match status" value="5"/>
</dbReference>
<dbReference type="SMART" id="SM00209">
    <property type="entry name" value="TSP1"/>
    <property type="match status" value="6"/>
</dbReference>
<evidence type="ECO:0000313" key="7">
    <source>
        <dbReference type="EMBL" id="KAI7789375.1"/>
    </source>
</evidence>
<evidence type="ECO:0000256" key="3">
    <source>
        <dbReference type="ARBA" id="ARBA00022729"/>
    </source>
</evidence>
<dbReference type="GO" id="GO:0031012">
    <property type="term" value="C:extracellular matrix"/>
    <property type="evidence" value="ECO:0007669"/>
    <property type="project" value="TreeGrafter"/>
</dbReference>
<dbReference type="Gene3D" id="2.20.100.10">
    <property type="entry name" value="Thrombospondin type-1 (TSP1) repeat"/>
    <property type="match status" value="6"/>
</dbReference>
<dbReference type="GO" id="GO:0006508">
    <property type="term" value="P:proteolysis"/>
    <property type="evidence" value="ECO:0007669"/>
    <property type="project" value="TreeGrafter"/>
</dbReference>
<feature type="compositionally biased region" description="Basic and acidic residues" evidence="5">
    <location>
        <begin position="125"/>
        <end position="137"/>
    </location>
</feature>
<dbReference type="PROSITE" id="PS50092">
    <property type="entry name" value="TSP1"/>
    <property type="match status" value="6"/>
</dbReference>
<dbReference type="Pfam" id="PF05986">
    <property type="entry name" value="ADAMTS_spacer1"/>
    <property type="match status" value="1"/>
</dbReference>
<reference evidence="7" key="1">
    <citation type="submission" date="2021-02" db="EMBL/GenBank/DDBJ databases">
        <title>Comparative genomics reveals that relaxation of natural selection precedes convergent phenotypic evolution of cavefish.</title>
        <authorList>
            <person name="Peng Z."/>
        </authorList>
    </citation>
    <scope>NUCLEOTIDE SEQUENCE</scope>
    <source>
        <tissue evidence="7">Muscle</tissue>
    </source>
</reference>
<proteinExistence type="predicted"/>
<keyword evidence="8" id="KW-1185">Reference proteome</keyword>
<sequence length="708" mass="78031">MCFRGADLMSVIRMKGAALSISVSVVTVFMCSMCHHTQNQREIRSSADLQSVGGSWAPWQDCSRSCGGGLQKRSRVCLQSSGNPSHRPAPHTHGWRKSNRGGISPGSYGYGRNPYVTSVQTSDLRQTRPHEHKDRTRSSTRQPSASITNTSCPGESHQHKICNGMACPSWSRPIRELQCSVLNARPFMGRLYEWEPFSDGDGEHGCQLHCRAAGFRFYVRQSDDVIDGSTCGQNHSSVCVAGQCERLCVCGCSGHMCSLMIILSRDSSCVCGALRSRSGRSIINGNWAIDRPGMFEGVGTVFTYRRPNEISSTAGESFLAEGPTNDILEVYMIYQQPNPGVHYEFLLPSENTPPSREFLNVINGPTASDPNGRQNPTENRERSGVVQSPSSVLNNVLPAAPRTHPPREYNWKLTGSDCSASCGRGVRYSVFSCVHRITRVQVQNELCDSSTKPNQQEEPCSIQPCPAFWDTGEWSECSKTCGLGSQYRQVLCRQLYSNRTLTVHVGRCHHLERPETSSTCQLKICSEWHIRSDWSPCSVPCGVGQRSRQVQCVSNVGDVVADEECNMKLRPSDVENCDAGPCTRSWFFSDWSSQCSAECGAGVQTRSVLCFTNHISDLPLEDCGSERPPEVKPCDNGPCDSRTEWFTGPWSQCSAACGSGSQQRAVVCLMTSHEGFTVMPPFECSSLDKPLSQQSCIIRTCTDAWCIC</sequence>
<feature type="compositionally biased region" description="Basic residues" evidence="5">
    <location>
        <begin position="88"/>
        <end position="99"/>
    </location>
</feature>
<keyword evidence="4" id="KW-0677">Repeat</keyword>
<dbReference type="InterPro" id="IPR010294">
    <property type="entry name" value="ADAMTS_spacer1"/>
</dbReference>
<dbReference type="InterPro" id="IPR050439">
    <property type="entry name" value="ADAMTS_ADAMTS-like"/>
</dbReference>
<accession>A0A9W7W802</accession>
<dbReference type="AlphaFoldDB" id="A0A9W7W802"/>
<dbReference type="GO" id="GO:0030198">
    <property type="term" value="P:extracellular matrix organization"/>
    <property type="evidence" value="ECO:0007669"/>
    <property type="project" value="TreeGrafter"/>
</dbReference>
<feature type="compositionally biased region" description="Polar residues" evidence="5">
    <location>
        <begin position="115"/>
        <end position="124"/>
    </location>
</feature>
<dbReference type="Proteomes" id="UP001059041">
    <property type="component" value="Unassembled WGS sequence"/>
</dbReference>
<feature type="compositionally biased region" description="Polar residues" evidence="5">
    <location>
        <begin position="363"/>
        <end position="377"/>
    </location>
</feature>
<comment type="caution">
    <text evidence="7">The sequence shown here is derived from an EMBL/GenBank/DDBJ whole genome shotgun (WGS) entry which is preliminary data.</text>
</comment>
<name>A0A9W7W802_TRIRA</name>
<evidence type="ECO:0000259" key="6">
    <source>
        <dbReference type="Pfam" id="PF05986"/>
    </source>
</evidence>
<feature type="compositionally biased region" description="Polar residues" evidence="5">
    <location>
        <begin position="139"/>
        <end position="153"/>
    </location>
</feature>
<evidence type="ECO:0000313" key="8">
    <source>
        <dbReference type="Proteomes" id="UP001059041"/>
    </source>
</evidence>
<keyword evidence="2" id="KW-0964">Secreted</keyword>
<dbReference type="InterPro" id="IPR036383">
    <property type="entry name" value="TSP1_rpt_sf"/>
</dbReference>
<dbReference type="FunFam" id="2.20.100.10:FF:000005">
    <property type="entry name" value="ADAM metallopeptidase with thrombospondin type 1 motif 9"/>
    <property type="match status" value="2"/>
</dbReference>
<dbReference type="Pfam" id="PF00090">
    <property type="entry name" value="TSP_1"/>
    <property type="match status" value="1"/>
</dbReference>
<dbReference type="Gene3D" id="2.60.120.830">
    <property type="match status" value="1"/>
</dbReference>
<dbReference type="PANTHER" id="PTHR13723:SF316">
    <property type="entry name" value="LONELY HEART, ISOFORM A"/>
    <property type="match status" value="1"/>
</dbReference>
<feature type="region of interest" description="Disordered" evidence="5">
    <location>
        <begin position="361"/>
        <end position="389"/>
    </location>
</feature>
<comment type="subcellular location">
    <subcellularLocation>
        <location evidence="1">Secreted</location>
    </subcellularLocation>
</comment>
<feature type="region of interest" description="Disordered" evidence="5">
    <location>
        <begin position="77"/>
        <end position="155"/>
    </location>
</feature>
<dbReference type="EMBL" id="JAFHDT010000483">
    <property type="protein sequence ID" value="KAI7789375.1"/>
    <property type="molecule type" value="Genomic_DNA"/>
</dbReference>
<dbReference type="GO" id="GO:0004222">
    <property type="term" value="F:metalloendopeptidase activity"/>
    <property type="evidence" value="ECO:0007669"/>
    <property type="project" value="TreeGrafter"/>
</dbReference>
<dbReference type="SUPFAM" id="SSF82895">
    <property type="entry name" value="TSP-1 type 1 repeat"/>
    <property type="match status" value="6"/>
</dbReference>
<dbReference type="PANTHER" id="PTHR13723">
    <property type="entry name" value="ADAMTS A DISINTEGRIN AND METALLOPROTEASE WITH THROMBOSPONDIN MOTIFS PROTEASE"/>
    <property type="match status" value="1"/>
</dbReference>
<evidence type="ECO:0000256" key="4">
    <source>
        <dbReference type="ARBA" id="ARBA00022737"/>
    </source>
</evidence>
<evidence type="ECO:0000256" key="5">
    <source>
        <dbReference type="SAM" id="MobiDB-lite"/>
    </source>
</evidence>